<feature type="region of interest" description="Disordered" evidence="8">
    <location>
        <begin position="134"/>
        <end position="165"/>
    </location>
</feature>
<keyword evidence="11" id="KW-1185">Reference proteome</keyword>
<dbReference type="GO" id="GO:0000976">
    <property type="term" value="F:transcription cis-regulatory region binding"/>
    <property type="evidence" value="ECO:0007669"/>
    <property type="project" value="TreeGrafter"/>
</dbReference>
<keyword evidence="4" id="KW-0862">Zinc</keyword>
<dbReference type="Gene3D" id="3.30.160.60">
    <property type="entry name" value="Classic Zinc Finger"/>
    <property type="match status" value="1"/>
</dbReference>
<dbReference type="GO" id="GO:0008270">
    <property type="term" value="F:zinc ion binding"/>
    <property type="evidence" value="ECO:0007669"/>
    <property type="project" value="UniProtKB-KW"/>
</dbReference>
<reference evidence="10" key="1">
    <citation type="journal article" date="2023" name="bioRxiv">
        <title>Improved chromosome-level genome assembly for marigold (Tagetes erecta).</title>
        <authorList>
            <person name="Jiang F."/>
            <person name="Yuan L."/>
            <person name="Wang S."/>
            <person name="Wang H."/>
            <person name="Xu D."/>
            <person name="Wang A."/>
            <person name="Fan W."/>
        </authorList>
    </citation>
    <scope>NUCLEOTIDE SEQUENCE</scope>
    <source>
        <strain evidence="10">WSJ</strain>
        <tissue evidence="10">Leaf</tissue>
    </source>
</reference>
<dbReference type="GO" id="GO:0003700">
    <property type="term" value="F:DNA-binding transcription factor activity"/>
    <property type="evidence" value="ECO:0007669"/>
    <property type="project" value="InterPro"/>
</dbReference>
<feature type="compositionally biased region" description="Low complexity" evidence="8">
    <location>
        <begin position="201"/>
        <end position="219"/>
    </location>
</feature>
<keyword evidence="2" id="KW-0677">Repeat</keyword>
<dbReference type="Proteomes" id="UP001229421">
    <property type="component" value="Unassembled WGS sequence"/>
</dbReference>
<accession>A0AAD8P3V8</accession>
<dbReference type="InterPro" id="IPR036236">
    <property type="entry name" value="Znf_C2H2_sf"/>
</dbReference>
<feature type="domain" description="C2H2-type" evidence="9">
    <location>
        <begin position="172"/>
        <end position="199"/>
    </location>
</feature>
<dbReference type="Pfam" id="PF13912">
    <property type="entry name" value="zf-C2H2_6"/>
    <property type="match status" value="2"/>
</dbReference>
<keyword evidence="5" id="KW-0805">Transcription regulation</keyword>
<dbReference type="InterPro" id="IPR044653">
    <property type="entry name" value="AZF1/2/3-like"/>
</dbReference>
<dbReference type="InterPro" id="IPR013087">
    <property type="entry name" value="Znf_C2H2_type"/>
</dbReference>
<dbReference type="SUPFAM" id="SSF57667">
    <property type="entry name" value="beta-beta-alpha zinc fingers"/>
    <property type="match status" value="1"/>
</dbReference>
<dbReference type="EMBL" id="JAUHHV010000003">
    <property type="protein sequence ID" value="KAK1431254.1"/>
    <property type="molecule type" value="Genomic_DNA"/>
</dbReference>
<gene>
    <name evidence="10" type="ORF">QVD17_14589</name>
</gene>
<evidence type="ECO:0000313" key="10">
    <source>
        <dbReference type="EMBL" id="KAK1431254.1"/>
    </source>
</evidence>
<organism evidence="10 11">
    <name type="scientific">Tagetes erecta</name>
    <name type="common">African marigold</name>
    <dbReference type="NCBI Taxonomy" id="13708"/>
    <lineage>
        <taxon>Eukaryota</taxon>
        <taxon>Viridiplantae</taxon>
        <taxon>Streptophyta</taxon>
        <taxon>Embryophyta</taxon>
        <taxon>Tracheophyta</taxon>
        <taxon>Spermatophyta</taxon>
        <taxon>Magnoliopsida</taxon>
        <taxon>eudicotyledons</taxon>
        <taxon>Gunneridae</taxon>
        <taxon>Pentapetalae</taxon>
        <taxon>asterids</taxon>
        <taxon>campanulids</taxon>
        <taxon>Asterales</taxon>
        <taxon>Asteraceae</taxon>
        <taxon>Asteroideae</taxon>
        <taxon>Heliantheae alliance</taxon>
        <taxon>Tageteae</taxon>
        <taxon>Tagetes</taxon>
    </lineage>
</organism>
<feature type="compositionally biased region" description="Low complexity" evidence="8">
    <location>
        <begin position="83"/>
        <end position="106"/>
    </location>
</feature>
<evidence type="ECO:0000256" key="3">
    <source>
        <dbReference type="ARBA" id="ARBA00022771"/>
    </source>
</evidence>
<feature type="compositionally biased region" description="Low complexity" evidence="8">
    <location>
        <begin position="150"/>
        <end position="164"/>
    </location>
</feature>
<evidence type="ECO:0000256" key="5">
    <source>
        <dbReference type="ARBA" id="ARBA00023015"/>
    </source>
</evidence>
<dbReference type="PROSITE" id="PS50157">
    <property type="entry name" value="ZINC_FINGER_C2H2_2"/>
    <property type="match status" value="2"/>
</dbReference>
<evidence type="ECO:0000256" key="7">
    <source>
        <dbReference type="PROSITE-ProRule" id="PRU00042"/>
    </source>
</evidence>
<feature type="region of interest" description="Disordered" evidence="8">
    <location>
        <begin position="181"/>
        <end position="223"/>
    </location>
</feature>
<proteinExistence type="predicted"/>
<feature type="domain" description="C2H2-type" evidence="9">
    <location>
        <begin position="118"/>
        <end position="145"/>
    </location>
</feature>
<comment type="caution">
    <text evidence="10">The sequence shown here is derived from an EMBL/GenBank/DDBJ whole genome shotgun (WGS) entry which is preliminary data.</text>
</comment>
<sequence length="273" mass="29436">MALEALNSPATTTAPPPSFHFKDMNFSTTTILQDSWNKGKRSKRPRATISSESDVTHPSEQEHPTEEEYLAFCLMLLSRGGSTTNNSTSGTTGNTASAATTQAATTRPLPPLPQSVSHKCSVCNKEFNSYQALGGHKASHRKNTSDDHPSTSATTTTSATTFSTLKPSGRAHECTICHRTFPTGQALGGHKRRHYDGNNSGTGATASGVTTSGKTTSSSNSQPRNFDLNLPAFPEFHLGLNVDFVKKSQLFINDHEQEVESPHPAKKQQILNH</sequence>
<feature type="compositionally biased region" description="Basic and acidic residues" evidence="8">
    <location>
        <begin position="54"/>
        <end position="64"/>
    </location>
</feature>
<evidence type="ECO:0000313" key="11">
    <source>
        <dbReference type="Proteomes" id="UP001229421"/>
    </source>
</evidence>
<keyword evidence="6" id="KW-0804">Transcription</keyword>
<feature type="region of interest" description="Disordered" evidence="8">
    <location>
        <begin position="83"/>
        <end position="116"/>
    </location>
</feature>
<protein>
    <recommendedName>
        <fullName evidence="9">C2H2-type domain-containing protein</fullName>
    </recommendedName>
</protein>
<evidence type="ECO:0000256" key="6">
    <source>
        <dbReference type="ARBA" id="ARBA00023163"/>
    </source>
</evidence>
<feature type="compositionally biased region" description="Polar residues" evidence="8">
    <location>
        <begin position="25"/>
        <end position="36"/>
    </location>
</feature>
<dbReference type="GO" id="GO:0005634">
    <property type="term" value="C:nucleus"/>
    <property type="evidence" value="ECO:0007669"/>
    <property type="project" value="TreeGrafter"/>
</dbReference>
<name>A0AAD8P3V8_TARER</name>
<dbReference type="AlphaFoldDB" id="A0AAD8P3V8"/>
<keyword evidence="1" id="KW-0479">Metal-binding</keyword>
<dbReference type="PANTHER" id="PTHR45988">
    <property type="entry name" value="C2H2 TYPE ZINC FINGER TRANSCRIPTION FACTOR FAMILY-RELATED"/>
    <property type="match status" value="1"/>
</dbReference>
<feature type="region of interest" description="Disordered" evidence="8">
    <location>
        <begin position="1"/>
        <end position="64"/>
    </location>
</feature>
<evidence type="ECO:0000256" key="2">
    <source>
        <dbReference type="ARBA" id="ARBA00022737"/>
    </source>
</evidence>
<evidence type="ECO:0000256" key="1">
    <source>
        <dbReference type="ARBA" id="ARBA00022723"/>
    </source>
</evidence>
<dbReference type="SMART" id="SM00355">
    <property type="entry name" value="ZnF_C2H2"/>
    <property type="match status" value="2"/>
</dbReference>
<evidence type="ECO:0000256" key="4">
    <source>
        <dbReference type="ARBA" id="ARBA00022833"/>
    </source>
</evidence>
<evidence type="ECO:0000256" key="8">
    <source>
        <dbReference type="SAM" id="MobiDB-lite"/>
    </source>
</evidence>
<evidence type="ECO:0000259" key="9">
    <source>
        <dbReference type="PROSITE" id="PS50157"/>
    </source>
</evidence>
<dbReference type="PANTHER" id="PTHR45988:SF73">
    <property type="entry name" value="ZINC FINGER PROTEIN-RELATED"/>
    <property type="match status" value="1"/>
</dbReference>
<dbReference type="PROSITE" id="PS00028">
    <property type="entry name" value="ZINC_FINGER_C2H2_1"/>
    <property type="match status" value="2"/>
</dbReference>
<keyword evidence="3 7" id="KW-0863">Zinc-finger</keyword>